<evidence type="ECO:0000313" key="2">
    <source>
        <dbReference type="EMBL" id="MEN7549751.1"/>
    </source>
</evidence>
<dbReference type="Proteomes" id="UP001403385">
    <property type="component" value="Unassembled WGS sequence"/>
</dbReference>
<dbReference type="RefSeq" id="WP_346822529.1">
    <property type="nucleotide sequence ID" value="NZ_JBDKWZ010000010.1"/>
</dbReference>
<dbReference type="InterPro" id="IPR051781">
    <property type="entry name" value="Metallo-dep_Hydrolase"/>
</dbReference>
<proteinExistence type="predicted"/>
<name>A0AAW9S9R0_9BACT</name>
<dbReference type="PANTHER" id="PTHR43135">
    <property type="entry name" value="ALPHA-D-RIBOSE 1-METHYLPHOSPHONATE 5-TRIPHOSPHATE DIPHOSPHATASE"/>
    <property type="match status" value="1"/>
</dbReference>
<dbReference type="Pfam" id="PF01979">
    <property type="entry name" value="Amidohydro_1"/>
    <property type="match status" value="1"/>
</dbReference>
<comment type="caution">
    <text evidence="2">The sequence shown here is derived from an EMBL/GenBank/DDBJ whole genome shotgun (WGS) entry which is preliminary data.</text>
</comment>
<protein>
    <submittedName>
        <fullName evidence="2">Amidohydrolase family protein</fullName>
    </submittedName>
</protein>
<dbReference type="Gene3D" id="3.30.110.90">
    <property type="entry name" value="Amidohydrolase"/>
    <property type="match status" value="1"/>
</dbReference>
<reference evidence="2 3" key="1">
    <citation type="submission" date="2024-04" db="EMBL/GenBank/DDBJ databases">
        <title>Novel genus in family Flammeovirgaceae.</title>
        <authorList>
            <person name="Nguyen T.H."/>
            <person name="Vuong T.Q."/>
            <person name="Le H."/>
            <person name="Kim S.-G."/>
        </authorList>
    </citation>
    <scope>NUCLEOTIDE SEQUENCE [LARGE SCALE GENOMIC DNA]</scope>
    <source>
        <strain evidence="2 3">JCM 23209</strain>
    </source>
</reference>
<dbReference type="Gene3D" id="3.40.50.10910">
    <property type="entry name" value="Amidohydrolase"/>
    <property type="match status" value="1"/>
</dbReference>
<dbReference type="SUPFAM" id="SSF51338">
    <property type="entry name" value="Composite domain of metallo-dependent hydrolases"/>
    <property type="match status" value="1"/>
</dbReference>
<dbReference type="AlphaFoldDB" id="A0AAW9S9R0"/>
<dbReference type="GO" id="GO:0016810">
    <property type="term" value="F:hydrolase activity, acting on carbon-nitrogen (but not peptide) bonds"/>
    <property type="evidence" value="ECO:0007669"/>
    <property type="project" value="InterPro"/>
</dbReference>
<accession>A0AAW9S9R0</accession>
<organism evidence="2 3">
    <name type="scientific">Rapidithrix thailandica</name>
    <dbReference type="NCBI Taxonomy" id="413964"/>
    <lineage>
        <taxon>Bacteria</taxon>
        <taxon>Pseudomonadati</taxon>
        <taxon>Bacteroidota</taxon>
        <taxon>Cytophagia</taxon>
        <taxon>Cytophagales</taxon>
        <taxon>Flammeovirgaceae</taxon>
        <taxon>Rapidithrix</taxon>
    </lineage>
</organism>
<dbReference type="Gene3D" id="2.30.40.10">
    <property type="entry name" value="Urease, subunit C, domain 1"/>
    <property type="match status" value="1"/>
</dbReference>
<dbReference type="EMBL" id="JBDKWZ010000010">
    <property type="protein sequence ID" value="MEN7549751.1"/>
    <property type="molecule type" value="Genomic_DNA"/>
</dbReference>
<dbReference type="SUPFAM" id="SSF51556">
    <property type="entry name" value="Metallo-dependent hydrolases"/>
    <property type="match status" value="1"/>
</dbReference>
<dbReference type="InterPro" id="IPR032466">
    <property type="entry name" value="Metal_Hydrolase"/>
</dbReference>
<evidence type="ECO:0000313" key="3">
    <source>
        <dbReference type="Proteomes" id="UP001403385"/>
    </source>
</evidence>
<dbReference type="Gene3D" id="1.20.58.520">
    <property type="entry name" value="Amidohydrolase"/>
    <property type="match status" value="1"/>
</dbReference>
<dbReference type="PROSITE" id="PS51257">
    <property type="entry name" value="PROKAR_LIPOPROTEIN"/>
    <property type="match status" value="1"/>
</dbReference>
<evidence type="ECO:0000259" key="1">
    <source>
        <dbReference type="Pfam" id="PF01979"/>
    </source>
</evidence>
<dbReference type="InterPro" id="IPR006680">
    <property type="entry name" value="Amidohydro-rel"/>
</dbReference>
<dbReference type="PANTHER" id="PTHR43135:SF3">
    <property type="entry name" value="ALPHA-D-RIBOSE 1-METHYLPHOSPHONATE 5-TRIPHOSPHATE DIPHOSPHATASE"/>
    <property type="match status" value="1"/>
</dbReference>
<dbReference type="InterPro" id="IPR011059">
    <property type="entry name" value="Metal-dep_hydrolase_composite"/>
</dbReference>
<feature type="domain" description="Amidohydrolase-related" evidence="1">
    <location>
        <begin position="79"/>
        <end position="453"/>
    </location>
</feature>
<keyword evidence="3" id="KW-1185">Reference proteome</keyword>
<sequence>MKRLLYTFFACWLLLACQPEKKTSVDLLITGATIVDVKSGELIQERALVISADTIQAIINASEANTYQAKEVITAPGKFLIPGLWDMHVHFGDDTLIQENKNLLPLYVAHGITAVRDAAADISPSVLEWRKAINQGKLLGPKVFTAGPKIEGINSVWPGDLEVGTEEEMLQAMDSLEKIQVDFVKITDNTLSPELFVTAVKEARKRHLPVSGHIPFSVPLGELSDAGLSSVEHLSYLLKAGSKRDKEISDLYAAKKLSFWVAREEINESFDKEYALNVYRKLAENQTAVVPTINMTYTFANWDKHNPTQDDYLKYLGGGLIKTYAGRVKSLEGATREDFDKRREQYAKTSALLPLLQKAGVNIIAGTDAGFLNSYVYPGIGLHTEIELYVNAGLTPLQALQAATINGTRYFGNSDRYGSIEKGKSADILILNTNPLHDIKATRDIQTVIMRGTVFNREALDSLLEKVESLAVETKNQ</sequence>
<gene>
    <name evidence="2" type="ORF">AAG747_17640</name>
</gene>